<dbReference type="RefSeq" id="WP_046790550.1">
    <property type="nucleotide sequence ID" value="NZ_CP011366.1"/>
</dbReference>
<dbReference type="EMBL" id="FOTB01000006">
    <property type="protein sequence ID" value="SFK95037.1"/>
    <property type="molecule type" value="Genomic_DNA"/>
</dbReference>
<evidence type="ECO:0000313" key="1">
    <source>
        <dbReference type="EMBL" id="AKG74368.1"/>
    </source>
</evidence>
<dbReference type="Proteomes" id="UP000183090">
    <property type="component" value="Unassembled WGS sequence"/>
</dbReference>
<evidence type="ECO:0000313" key="3">
    <source>
        <dbReference type="Proteomes" id="UP000034029"/>
    </source>
</evidence>
<accession>A0A0F7HLW1</accession>
<reference evidence="2 4" key="3">
    <citation type="submission" date="2016-10" db="EMBL/GenBank/DDBJ databases">
        <authorList>
            <person name="Varghese N."/>
            <person name="Submissions S."/>
        </authorList>
    </citation>
    <scope>NUCLEOTIDE SEQUENCE [LARGE SCALE GENOMIC DNA]</scope>
    <source>
        <strain evidence="2 4">CGMCC 1.6501</strain>
    </source>
</reference>
<gene>
    <name evidence="1" type="ORF">AAT16_09050</name>
    <name evidence="2" type="ORF">SAMN05216235_2707</name>
</gene>
<evidence type="ECO:0000313" key="4">
    <source>
        <dbReference type="Proteomes" id="UP000183090"/>
    </source>
</evidence>
<sequence>MKKYKVKHDYQDYELDKFLKENDEVDMEEKRADEVNEKLLNLGTVLEPVEEDNQEASDGIDIKDLSVDELKSLVEENDIEVDGTGKNGNIVRDDLEKALENLSENKA</sequence>
<evidence type="ECO:0000313" key="2">
    <source>
        <dbReference type="EMBL" id="SFK95037.1"/>
    </source>
</evidence>
<organism evidence="2 4">
    <name type="scientific">Salinicoccus halodurans</name>
    <dbReference type="NCBI Taxonomy" id="407035"/>
    <lineage>
        <taxon>Bacteria</taxon>
        <taxon>Bacillati</taxon>
        <taxon>Bacillota</taxon>
        <taxon>Bacilli</taxon>
        <taxon>Bacillales</taxon>
        <taxon>Staphylococcaceae</taxon>
        <taxon>Salinicoccus</taxon>
    </lineage>
</organism>
<reference evidence="3" key="2">
    <citation type="submission" date="2015-04" db="EMBL/GenBank/DDBJ databases">
        <title>Complete genome sequence of Salinicoccus halodurans strain H3B36, isolated from the Qaidam basin of China.</title>
        <authorList>
            <person name="Ma Y."/>
            <person name="Jiang K."/>
            <person name="Xue Y."/>
        </authorList>
    </citation>
    <scope>NUCLEOTIDE SEQUENCE [LARGE SCALE GENOMIC DNA]</scope>
    <source>
        <strain evidence="3">H3B36</strain>
    </source>
</reference>
<reference evidence="1 3" key="1">
    <citation type="journal article" date="2015" name="Int. J. Syst. Evol. Microbiol.">
        <title>Complete genome sequence of Salinicoccus halodurans H3B36, isolated from the Qaidam Basin in China.</title>
        <authorList>
            <person name="Jiang K."/>
            <person name="Xue Y."/>
            <person name="Ma Y."/>
        </authorList>
    </citation>
    <scope>NUCLEOTIDE SEQUENCE [LARGE SCALE GENOMIC DNA]</scope>
    <source>
        <strain evidence="1 3">H3B36</strain>
    </source>
</reference>
<evidence type="ECO:0008006" key="5">
    <source>
        <dbReference type="Google" id="ProtNLM"/>
    </source>
</evidence>
<dbReference type="Proteomes" id="UP000034029">
    <property type="component" value="Chromosome"/>
</dbReference>
<name>A0A0F7HLW1_9STAP</name>
<dbReference type="EMBL" id="CP011366">
    <property type="protein sequence ID" value="AKG74368.1"/>
    <property type="molecule type" value="Genomic_DNA"/>
</dbReference>
<dbReference type="AlphaFoldDB" id="A0A0F7HLW1"/>
<proteinExistence type="predicted"/>
<dbReference type="KEGG" id="shv:AAT16_09050"/>
<keyword evidence="3" id="KW-1185">Reference proteome</keyword>
<protein>
    <recommendedName>
        <fullName evidence="5">Peripheral subunit-binding (PSBD) domain-containing protein</fullName>
    </recommendedName>
</protein>